<reference evidence="3 4" key="1">
    <citation type="submission" date="2016-01" db="EMBL/GenBank/DDBJ databases">
        <title>Streptomyces amritsarensis strain MTCC 11845 genome sequencing and assembly.</title>
        <authorList>
            <person name="Sharma D."/>
            <person name="Nair G.R."/>
            <person name="Kaur G."/>
            <person name="Manhas R.K."/>
            <person name="Mayilraj S."/>
        </authorList>
    </citation>
    <scope>NUCLEOTIDE SEQUENCE [LARGE SCALE GENOMIC DNA]</scope>
    <source>
        <strain evidence="3 4">MTCC 11845</strain>
    </source>
</reference>
<comment type="caution">
    <text evidence="3">The sequence shown here is derived from an EMBL/GenBank/DDBJ whole genome shotgun (WGS) entry which is preliminary data.</text>
</comment>
<protein>
    <recommendedName>
        <fullName evidence="2">Histidine kinase/HSP90-like ATPase domain-containing protein</fullName>
    </recommendedName>
</protein>
<dbReference type="PANTHER" id="PTHR35526">
    <property type="entry name" value="ANTI-SIGMA-F FACTOR RSBW-RELATED"/>
    <property type="match status" value="1"/>
</dbReference>
<keyword evidence="1" id="KW-0723">Serine/threonine-protein kinase</keyword>
<keyword evidence="1" id="KW-0808">Transferase</keyword>
<dbReference type="PANTHER" id="PTHR35526:SF3">
    <property type="entry name" value="ANTI-SIGMA-F FACTOR RSBW"/>
    <property type="match status" value="1"/>
</dbReference>
<dbReference type="SUPFAM" id="SSF55874">
    <property type="entry name" value="ATPase domain of HSP90 chaperone/DNA topoisomerase II/histidine kinase"/>
    <property type="match status" value="1"/>
</dbReference>
<dbReference type="InterPro" id="IPR003594">
    <property type="entry name" value="HATPase_dom"/>
</dbReference>
<keyword evidence="1" id="KW-0418">Kinase</keyword>
<feature type="domain" description="Histidine kinase/HSP90-like ATPase" evidence="2">
    <location>
        <begin position="16"/>
        <end position="120"/>
    </location>
</feature>
<evidence type="ECO:0000259" key="2">
    <source>
        <dbReference type="Pfam" id="PF13581"/>
    </source>
</evidence>
<dbReference type="Pfam" id="PF13581">
    <property type="entry name" value="HATPase_c_2"/>
    <property type="match status" value="1"/>
</dbReference>
<organism evidence="3 4">
    <name type="scientific">Streptomyces amritsarensis</name>
    <dbReference type="NCBI Taxonomy" id="681158"/>
    <lineage>
        <taxon>Bacteria</taxon>
        <taxon>Bacillati</taxon>
        <taxon>Actinomycetota</taxon>
        <taxon>Actinomycetes</taxon>
        <taxon>Kitasatosporales</taxon>
        <taxon>Streptomycetaceae</taxon>
        <taxon>Streptomyces</taxon>
    </lineage>
</organism>
<evidence type="ECO:0000256" key="1">
    <source>
        <dbReference type="ARBA" id="ARBA00022527"/>
    </source>
</evidence>
<dbReference type="InterPro" id="IPR036890">
    <property type="entry name" value="HATPase_C_sf"/>
</dbReference>
<keyword evidence="4" id="KW-1185">Reference proteome</keyword>
<dbReference type="Proteomes" id="UP000187151">
    <property type="component" value="Unassembled WGS sequence"/>
</dbReference>
<evidence type="ECO:0000313" key="3">
    <source>
        <dbReference type="EMBL" id="OLZ69602.1"/>
    </source>
</evidence>
<dbReference type="Gene3D" id="3.30.565.10">
    <property type="entry name" value="Histidine kinase-like ATPase, C-terminal domain"/>
    <property type="match status" value="1"/>
</dbReference>
<sequence>MRPHIGKPNAPTGMSCAQARESARRILAEQDAPAPLVADVLTVVSELVSNAVRHAGGVTDFRVTVRPDQVVVEVSDGSALLPHLRPASPHTPGGFGWRVVKTLAPGTFVRSHRRGKTVIAALPVPTVRPPAP</sequence>
<gene>
    <name evidence="3" type="ORF">AVW11_09965</name>
</gene>
<dbReference type="CDD" id="cd16936">
    <property type="entry name" value="HATPase_RsbW-like"/>
    <property type="match status" value="1"/>
</dbReference>
<proteinExistence type="predicted"/>
<accession>A0ABX3G5U0</accession>
<dbReference type="EMBL" id="MQUR01000016">
    <property type="protein sequence ID" value="OLZ69602.1"/>
    <property type="molecule type" value="Genomic_DNA"/>
</dbReference>
<dbReference type="InterPro" id="IPR050267">
    <property type="entry name" value="Anti-sigma-factor_SerPK"/>
</dbReference>
<name>A0ABX3G5U0_9ACTN</name>
<evidence type="ECO:0000313" key="4">
    <source>
        <dbReference type="Proteomes" id="UP000187151"/>
    </source>
</evidence>